<evidence type="ECO:0008006" key="3">
    <source>
        <dbReference type="Google" id="ProtNLM"/>
    </source>
</evidence>
<name>A0A562KHM0_9FLAO</name>
<dbReference type="EMBL" id="VLKM01000005">
    <property type="protein sequence ID" value="TWH94896.1"/>
    <property type="molecule type" value="Genomic_DNA"/>
</dbReference>
<protein>
    <recommendedName>
        <fullName evidence="3">Tissue inhibitor of metalloproteinase</fullName>
    </recommendedName>
</protein>
<reference evidence="1 2" key="1">
    <citation type="journal article" date="2015" name="Stand. Genomic Sci.">
        <title>Genomic Encyclopedia of Bacterial and Archaeal Type Strains, Phase III: the genomes of soil and plant-associated and newly described type strains.</title>
        <authorList>
            <person name="Whitman W.B."/>
            <person name="Woyke T."/>
            <person name="Klenk H.P."/>
            <person name="Zhou Y."/>
            <person name="Lilburn T.G."/>
            <person name="Beck B.J."/>
            <person name="De Vos P."/>
            <person name="Vandamme P."/>
            <person name="Eisen J.A."/>
            <person name="Garrity G."/>
            <person name="Hugenholtz P."/>
            <person name="Kyrpides N.C."/>
        </authorList>
    </citation>
    <scope>NUCLEOTIDE SEQUENCE [LARGE SCALE GENOMIC DNA]</scope>
    <source>
        <strain evidence="1 2">CGMCC 1.6844</strain>
    </source>
</reference>
<evidence type="ECO:0000313" key="1">
    <source>
        <dbReference type="EMBL" id="TWH94896.1"/>
    </source>
</evidence>
<organism evidence="1 2">
    <name type="scientific">Flavobacterium cheniae</name>
    <dbReference type="NCBI Taxonomy" id="295428"/>
    <lineage>
        <taxon>Bacteria</taxon>
        <taxon>Pseudomonadati</taxon>
        <taxon>Bacteroidota</taxon>
        <taxon>Flavobacteriia</taxon>
        <taxon>Flavobacteriales</taxon>
        <taxon>Flavobacteriaceae</taxon>
        <taxon>Flavobacterium</taxon>
    </lineage>
</organism>
<dbReference type="PROSITE" id="PS51257">
    <property type="entry name" value="PROKAR_LIPOPROTEIN"/>
    <property type="match status" value="1"/>
</dbReference>
<dbReference type="RefSeq" id="WP_133609260.1">
    <property type="nucleotide sequence ID" value="NZ_SNZC01000002.1"/>
</dbReference>
<dbReference type="AlphaFoldDB" id="A0A562KHM0"/>
<proteinExistence type="predicted"/>
<dbReference type="SUPFAM" id="SSF50242">
    <property type="entry name" value="TIMP-like"/>
    <property type="match status" value="1"/>
</dbReference>
<dbReference type="OrthoDB" id="1260598at2"/>
<accession>A0A562KHM0</accession>
<dbReference type="Proteomes" id="UP000315312">
    <property type="component" value="Unassembled WGS sequence"/>
</dbReference>
<comment type="caution">
    <text evidence="1">The sequence shown here is derived from an EMBL/GenBank/DDBJ whole genome shotgun (WGS) entry which is preliminary data.</text>
</comment>
<evidence type="ECO:0000313" key="2">
    <source>
        <dbReference type="Proteomes" id="UP000315312"/>
    </source>
</evidence>
<gene>
    <name evidence="1" type="ORF">IP97_01609</name>
</gene>
<dbReference type="InterPro" id="IPR008993">
    <property type="entry name" value="TIMP-like_OB-fold"/>
</dbReference>
<dbReference type="Gene3D" id="2.40.50.120">
    <property type="match status" value="1"/>
</dbReference>
<keyword evidence="2" id="KW-1185">Reference proteome</keyword>
<sequence length="176" mass="20826">MTKYIFILYFLIFNYQSVFACKCELIDDIKTEFNSTDVIVRGKVISKENVTFISTLNKKGLKKINSNNALDNDKKEFLKNEDILRIEIEVLYTYKGKRLRKNIIVYTNRHSGTCGYKDFEFGQEYQVYLSKDCYFGFNYKKANLDASSYNGFWTNICTRTKQFSLEEDKELKKLMN</sequence>